<dbReference type="AlphaFoldDB" id="A0A3S9MZJ0"/>
<reference evidence="1 2" key="1">
    <citation type="submission" date="2018-12" db="EMBL/GenBank/DDBJ databases">
        <title>Complete genome of Nonlabens sp. MJ115.</title>
        <authorList>
            <person name="Choi H.S."/>
            <person name="Jung J."/>
        </authorList>
    </citation>
    <scope>NUCLEOTIDE SEQUENCE [LARGE SCALE GENOMIC DNA]</scope>
    <source>
        <strain evidence="1 2">MJ115</strain>
    </source>
</reference>
<evidence type="ECO:0000313" key="2">
    <source>
        <dbReference type="Proteomes" id="UP000279600"/>
    </source>
</evidence>
<evidence type="ECO:0000313" key="1">
    <source>
        <dbReference type="EMBL" id="AZQ44577.1"/>
    </source>
</evidence>
<proteinExistence type="predicted"/>
<dbReference type="RefSeq" id="WP_126448150.1">
    <property type="nucleotide sequence ID" value="NZ_CP034549.1"/>
</dbReference>
<dbReference type="KEGG" id="noj:EJ995_10100"/>
<dbReference type="Pfam" id="PF08757">
    <property type="entry name" value="CotH"/>
    <property type="match status" value="1"/>
</dbReference>
<name>A0A3S9MZJ0_9FLAO</name>
<accession>A0A3S9MZJ0</accession>
<gene>
    <name evidence="1" type="ORF">EJ995_10100</name>
</gene>
<evidence type="ECO:0008006" key="3">
    <source>
        <dbReference type="Google" id="ProtNLM"/>
    </source>
</evidence>
<dbReference type="InterPro" id="IPR014867">
    <property type="entry name" value="Spore_coat_CotH_CotH2/3/7"/>
</dbReference>
<dbReference type="Proteomes" id="UP000279600">
    <property type="component" value="Chromosome"/>
</dbReference>
<keyword evidence="2" id="KW-1185">Reference proteome</keyword>
<organism evidence="1 2">
    <name type="scientific">Nonlabens ponticola</name>
    <dbReference type="NCBI Taxonomy" id="2496866"/>
    <lineage>
        <taxon>Bacteria</taxon>
        <taxon>Pseudomonadati</taxon>
        <taxon>Bacteroidota</taxon>
        <taxon>Flavobacteriia</taxon>
        <taxon>Flavobacteriales</taxon>
        <taxon>Flavobacteriaceae</taxon>
        <taxon>Nonlabens</taxon>
    </lineage>
</organism>
<sequence length="507" mass="59935">MNINFEIHGTIRDLESRKEPLPYLFMKLPRLLTFLLAIVITSLCTAQTAMIEQTLVVPQGYFQVDEEHQIILANMPIADINEQVNFVLLEEDIYTLVDTQESINTRTAYEVTKEDETYTLFFTALPIISIESNSRIDDEPKVPATLHYADSTQQFTSYIGIELRGRSSRIYSKKTYDLEFWEDVAGDDTRDVALDGLREDDDYILDAIYNEPLRLRSHISHQLWLDLHQPYYLDQEPEAKSGADVRFVEVFLNNQYQGVFNLSEQIDRKQLKLKKFKKSKQVIRGELFQGDNWGDATVLYKATDYDNDKRDWNGFILKYPQDTTDWSNLHQMVSTATAKNQELFEDNIWQQFNYDNFIDYFIFVNVVRATDNTGKNIYVARYDNDQPYFYVPWDLDGVFGTQYYGKVDNITDDVLGNSLQNRLMRESSSKFKKDLETRWKELRKNLLSTPNLIKLFEDKYNYLNDHKIYERESMVQEEFDSHQLQLEYIKSWTNRRMDYLDTVFIQN</sequence>
<protein>
    <recommendedName>
        <fullName evidence="3">Spore coat protein CotH</fullName>
    </recommendedName>
</protein>
<dbReference type="OrthoDB" id="9803752at2"/>
<dbReference type="EMBL" id="CP034549">
    <property type="protein sequence ID" value="AZQ44577.1"/>
    <property type="molecule type" value="Genomic_DNA"/>
</dbReference>